<reference evidence="1" key="1">
    <citation type="submission" date="2011-06" db="EMBL/GenBank/DDBJ databases">
        <title>The Genome Sequence of Fusarium oxysporum Fo47.</title>
        <authorList>
            <consortium name="The Broad Institute Genome Sequencing Platform"/>
            <person name="Ma L.-J."/>
            <person name="Gale L.R."/>
            <person name="Schwartz D.C."/>
            <person name="Zhou S."/>
            <person name="Corby-Kistler H."/>
            <person name="Young S.K."/>
            <person name="Zeng Q."/>
            <person name="Gargeya S."/>
            <person name="Fitzgerald M."/>
            <person name="Haas B."/>
            <person name="Abouelleil A."/>
            <person name="Alvarado L."/>
            <person name="Arachchi H.M."/>
            <person name="Berlin A."/>
            <person name="Brown A."/>
            <person name="Chapman S.B."/>
            <person name="Chen Z."/>
            <person name="Dunbar C."/>
            <person name="Freedman E."/>
            <person name="Gearin G."/>
            <person name="Gellesch M."/>
            <person name="Goldberg J."/>
            <person name="Griggs A."/>
            <person name="Gujja S."/>
            <person name="Heiman D."/>
            <person name="Howarth C."/>
            <person name="Larson L."/>
            <person name="Lui A."/>
            <person name="MacDonald P.J.P."/>
            <person name="Mehta T."/>
            <person name="Montmayeur A."/>
            <person name="Murphy C."/>
            <person name="Neiman D."/>
            <person name="Pearson M."/>
            <person name="Priest M."/>
            <person name="Roberts A."/>
            <person name="Saif S."/>
            <person name="Shea T."/>
            <person name="Shenoy N."/>
            <person name="Sisk P."/>
            <person name="Stolte C."/>
            <person name="Sykes S."/>
            <person name="Wortman J."/>
            <person name="Nusbaum C."/>
            <person name="Birren B."/>
        </authorList>
    </citation>
    <scope>NUCLEOTIDE SEQUENCE [LARGE SCALE GENOMIC DNA]</scope>
    <source>
        <strain evidence="1">Fo47</strain>
    </source>
</reference>
<reference evidence="1" key="2">
    <citation type="submission" date="2012-06" db="EMBL/GenBank/DDBJ databases">
        <title>Annotation of the Genome Sequence of Fusarium oxysporum Fo47.</title>
        <authorList>
            <consortium name="The Broad Institute Genomics Platform"/>
            <person name="Ma L.-J."/>
            <person name="Corby-Kistler H."/>
            <person name="Broz K."/>
            <person name="Gale L.R."/>
            <person name="Jonkers W."/>
            <person name="O'Donnell K."/>
            <person name="Ploetz R."/>
            <person name="Steinberg C."/>
            <person name="Schwartz D.C."/>
            <person name="VanEtten H."/>
            <person name="Zhou S."/>
            <person name="Young S.K."/>
            <person name="Zeng Q."/>
            <person name="Gargeya S."/>
            <person name="Fitzgerald M."/>
            <person name="Abouelleil A."/>
            <person name="Alvarado L."/>
            <person name="Chapman S.B."/>
            <person name="Gainer-Dewar J."/>
            <person name="Goldberg J."/>
            <person name="Griggs A."/>
            <person name="Gujja S."/>
            <person name="Hansen M."/>
            <person name="Howarth C."/>
            <person name="Imamovic A."/>
            <person name="Ireland A."/>
            <person name="Larimer J."/>
            <person name="McCowan C."/>
            <person name="Murphy C."/>
            <person name="Pearson M."/>
            <person name="Poon T.W."/>
            <person name="Priest M."/>
            <person name="Roberts A."/>
            <person name="Saif S."/>
            <person name="Shea T."/>
            <person name="Sykes S."/>
            <person name="Wortman J."/>
            <person name="Nusbaum C."/>
            <person name="Birren B."/>
        </authorList>
    </citation>
    <scope>NUCLEOTIDE SEQUENCE</scope>
    <source>
        <strain evidence="1">Fo47</strain>
    </source>
</reference>
<evidence type="ECO:0000313" key="1">
    <source>
        <dbReference type="EMBL" id="EWZ30906.1"/>
    </source>
</evidence>
<accession>W9JG60</accession>
<proteinExistence type="predicted"/>
<sequence>MFSALHVVSLKELRNFFLCATGSEIGSVGQMHGTGIKYTKP</sequence>
<dbReference type="HOGENOM" id="CLU_3279488_0_0_1"/>
<dbReference type="EMBL" id="JH717908">
    <property type="protein sequence ID" value="EWZ30906.1"/>
    <property type="molecule type" value="Genomic_DNA"/>
</dbReference>
<dbReference type="AlphaFoldDB" id="W9JG60"/>
<gene>
    <name evidence="1" type="ORF">FOZG_15341</name>
</gene>
<dbReference type="VEuPathDB" id="FungiDB:FOZG_15341"/>
<protein>
    <submittedName>
        <fullName evidence="1">Uncharacterized protein</fullName>
    </submittedName>
</protein>
<organism evidence="1">
    <name type="scientific">Fusarium oxysporum Fo47</name>
    <dbReference type="NCBI Taxonomy" id="660027"/>
    <lineage>
        <taxon>Eukaryota</taxon>
        <taxon>Fungi</taxon>
        <taxon>Dikarya</taxon>
        <taxon>Ascomycota</taxon>
        <taxon>Pezizomycotina</taxon>
        <taxon>Sordariomycetes</taxon>
        <taxon>Hypocreomycetidae</taxon>
        <taxon>Hypocreales</taxon>
        <taxon>Nectriaceae</taxon>
        <taxon>Fusarium</taxon>
        <taxon>Fusarium oxysporum species complex</taxon>
    </lineage>
</organism>
<name>W9JG60_FUSOX</name>
<dbReference type="Proteomes" id="UP000030766">
    <property type="component" value="Unassembled WGS sequence"/>
</dbReference>